<dbReference type="InterPro" id="IPR029056">
    <property type="entry name" value="Ribokinase-like"/>
</dbReference>
<keyword evidence="2 6" id="KW-0808">Transferase</keyword>
<dbReference type="GO" id="GO:0016301">
    <property type="term" value="F:kinase activity"/>
    <property type="evidence" value="ECO:0007669"/>
    <property type="project" value="UniProtKB-KW"/>
</dbReference>
<evidence type="ECO:0000313" key="9">
    <source>
        <dbReference type="Proteomes" id="UP001582793"/>
    </source>
</evidence>
<evidence type="ECO:0000256" key="3">
    <source>
        <dbReference type="ARBA" id="ARBA00022741"/>
    </source>
</evidence>
<protein>
    <submittedName>
        <fullName evidence="8">PfkB family carbohydrate kinase</fullName>
    </submittedName>
</protein>
<feature type="domain" description="Carbohydrate kinase PfkB" evidence="7">
    <location>
        <begin position="23"/>
        <end position="288"/>
    </location>
</feature>
<evidence type="ECO:0000256" key="1">
    <source>
        <dbReference type="ARBA" id="ARBA00010688"/>
    </source>
</evidence>
<comment type="caution">
    <text evidence="8">The sequence shown here is derived from an EMBL/GenBank/DDBJ whole genome shotgun (WGS) entry which is preliminary data.</text>
</comment>
<dbReference type="RefSeq" id="WP_375732734.1">
    <property type="nucleotide sequence ID" value="NZ_JBCGDC010000003.1"/>
</dbReference>
<reference evidence="8 9" key="1">
    <citation type="submission" date="2024-04" db="EMBL/GenBank/DDBJ databases">
        <title>Polymorphospora sp. isolated from Baiyangdian Lake in Xiong'an New Area.</title>
        <authorList>
            <person name="Zhang X."/>
            <person name="Liu J."/>
        </authorList>
    </citation>
    <scope>NUCLEOTIDE SEQUENCE [LARGE SCALE GENOMIC DNA]</scope>
    <source>
        <strain evidence="8 9">2-325</strain>
    </source>
</reference>
<evidence type="ECO:0000256" key="5">
    <source>
        <dbReference type="ARBA" id="ARBA00022840"/>
    </source>
</evidence>
<sequence length="308" mass="31782">MTGHVVVFAPAPLLTVTIEQQADAVELHLHAGGQGVWQARMIAALGVPATLCVTVGGEVGDVLRVLLADENVQVRAVARQAGSGWSVHDRRDGSRTEIAEHPGEPMVRHDIDELYSITLAEGLRAPVSVLSGPAAPEVVDPDVYRCLAADLRANGGQVVADLSGPYLAAVLDGGVTFVKVSHEELIDDGRAKDDSVDELVAAAHQLRRDGAGAVLVSRADAPALALLDDDVTEVRVPPLQVVDHRGAGDSMSAGVAAVLARGGDLEQAVRTGAAAGAVNVTRHGLGTGRAETIGELIGRVRLAPLGEG</sequence>
<proteinExistence type="inferred from homology"/>
<comment type="similarity">
    <text evidence="1">Belongs to the carbohydrate kinase PfkB family.</text>
</comment>
<evidence type="ECO:0000313" key="8">
    <source>
        <dbReference type="EMBL" id="MFB6391794.1"/>
    </source>
</evidence>
<dbReference type="PANTHER" id="PTHR46566:SF2">
    <property type="entry name" value="ATP-DEPENDENT 6-PHOSPHOFRUCTOKINASE ISOZYME 2"/>
    <property type="match status" value="1"/>
</dbReference>
<dbReference type="Gene3D" id="3.40.1190.20">
    <property type="match status" value="1"/>
</dbReference>
<dbReference type="Pfam" id="PF00294">
    <property type="entry name" value="PfkB"/>
    <property type="match status" value="1"/>
</dbReference>
<dbReference type="Proteomes" id="UP001582793">
    <property type="component" value="Unassembled WGS sequence"/>
</dbReference>
<dbReference type="PANTHER" id="PTHR46566">
    <property type="entry name" value="1-PHOSPHOFRUCTOKINASE-RELATED"/>
    <property type="match status" value="1"/>
</dbReference>
<name>A0ABV5CIH3_9ACTN</name>
<keyword evidence="5" id="KW-0067">ATP-binding</keyword>
<evidence type="ECO:0000256" key="6">
    <source>
        <dbReference type="PIRNR" id="PIRNR000535"/>
    </source>
</evidence>
<dbReference type="InterPro" id="IPR011611">
    <property type="entry name" value="PfkB_dom"/>
</dbReference>
<keyword evidence="9" id="KW-1185">Reference proteome</keyword>
<keyword evidence="3" id="KW-0547">Nucleotide-binding</keyword>
<dbReference type="PIRSF" id="PIRSF000535">
    <property type="entry name" value="1PFK/6PFK/LacC"/>
    <property type="match status" value="1"/>
</dbReference>
<evidence type="ECO:0000256" key="4">
    <source>
        <dbReference type="ARBA" id="ARBA00022777"/>
    </source>
</evidence>
<dbReference type="InterPro" id="IPR017583">
    <property type="entry name" value="Tagatose/fructose_Pkinase"/>
</dbReference>
<evidence type="ECO:0000256" key="2">
    <source>
        <dbReference type="ARBA" id="ARBA00022679"/>
    </source>
</evidence>
<organism evidence="8 9">
    <name type="scientific">Polymorphospora lycopeni</name>
    <dbReference type="NCBI Taxonomy" id="3140240"/>
    <lineage>
        <taxon>Bacteria</taxon>
        <taxon>Bacillati</taxon>
        <taxon>Actinomycetota</taxon>
        <taxon>Actinomycetes</taxon>
        <taxon>Micromonosporales</taxon>
        <taxon>Micromonosporaceae</taxon>
        <taxon>Polymorphospora</taxon>
    </lineage>
</organism>
<dbReference type="SUPFAM" id="SSF53613">
    <property type="entry name" value="Ribokinase-like"/>
    <property type="match status" value="1"/>
</dbReference>
<gene>
    <name evidence="8" type="ORF">AAFH96_01575</name>
</gene>
<accession>A0ABV5CIH3</accession>
<dbReference type="EMBL" id="JBCGDC010000003">
    <property type="protein sequence ID" value="MFB6391794.1"/>
    <property type="molecule type" value="Genomic_DNA"/>
</dbReference>
<keyword evidence="4 8" id="KW-0418">Kinase</keyword>
<evidence type="ECO:0000259" key="7">
    <source>
        <dbReference type="Pfam" id="PF00294"/>
    </source>
</evidence>